<dbReference type="PATRIC" id="fig|1354253.4.peg.4893"/>
<dbReference type="AlphaFoldDB" id="A0A1B7HJB3"/>
<dbReference type="InterPro" id="IPR006119">
    <property type="entry name" value="Resolv_N"/>
</dbReference>
<reference evidence="2 3" key="1">
    <citation type="submission" date="2016-04" db="EMBL/GenBank/DDBJ databases">
        <title>ATOL: Assembling a taxonomically balanced genome-scale reconstruction of the evolutionary history of the Enterobacteriaceae.</title>
        <authorList>
            <person name="Plunkett G.III."/>
            <person name="Neeno-Eckwall E.C."/>
            <person name="Glasner J.D."/>
            <person name="Perna N.T."/>
        </authorList>
    </citation>
    <scope>NUCLEOTIDE SEQUENCE [LARGE SCALE GENOMIC DNA]</scope>
    <source>
        <strain evidence="2 3">ATCC 51604</strain>
    </source>
</reference>
<organism evidence="2 3">
    <name type="scientific">Buttiauxella gaviniae ATCC 51604</name>
    <dbReference type="NCBI Taxonomy" id="1354253"/>
    <lineage>
        <taxon>Bacteria</taxon>
        <taxon>Pseudomonadati</taxon>
        <taxon>Pseudomonadota</taxon>
        <taxon>Gammaproteobacteria</taxon>
        <taxon>Enterobacterales</taxon>
        <taxon>Enterobacteriaceae</taxon>
        <taxon>Buttiauxella</taxon>
    </lineage>
</organism>
<dbReference type="EMBL" id="LXEP01000068">
    <property type="protein sequence ID" value="OAT15673.1"/>
    <property type="molecule type" value="Genomic_DNA"/>
</dbReference>
<feature type="domain" description="Resolvase/invertase-type recombinase catalytic" evidence="1">
    <location>
        <begin position="1"/>
        <end position="30"/>
    </location>
</feature>
<dbReference type="PROSITE" id="PS51736">
    <property type="entry name" value="RECOMBINASES_3"/>
    <property type="match status" value="1"/>
</dbReference>
<sequence length="74" mass="8119">MRVISAVAESERELLLERTHSDIARVRAAGKGFGRPLTLNEEQQLTMIARINAGIIISDNLSAISLILRFATSL</sequence>
<name>A0A1B7HJB3_9ENTR</name>
<gene>
    <name evidence="2" type="ORF">M977_04709</name>
</gene>
<dbReference type="GO" id="GO:0000150">
    <property type="term" value="F:DNA strand exchange activity"/>
    <property type="evidence" value="ECO:0007669"/>
    <property type="project" value="InterPro"/>
</dbReference>
<accession>A0A1B7HJB3</accession>
<evidence type="ECO:0000313" key="2">
    <source>
        <dbReference type="EMBL" id="OAT15673.1"/>
    </source>
</evidence>
<dbReference type="Proteomes" id="UP000078504">
    <property type="component" value="Unassembled WGS sequence"/>
</dbReference>
<comment type="caution">
    <text evidence="2">The sequence shown here is derived from an EMBL/GenBank/DDBJ whole genome shotgun (WGS) entry which is preliminary data.</text>
</comment>
<proteinExistence type="predicted"/>
<evidence type="ECO:0000259" key="1">
    <source>
        <dbReference type="PROSITE" id="PS51736"/>
    </source>
</evidence>
<protein>
    <submittedName>
        <fullName evidence="2">Transposase</fullName>
    </submittedName>
</protein>
<evidence type="ECO:0000313" key="3">
    <source>
        <dbReference type="Proteomes" id="UP000078504"/>
    </source>
</evidence>
<dbReference type="GO" id="GO:0003677">
    <property type="term" value="F:DNA binding"/>
    <property type="evidence" value="ECO:0007669"/>
    <property type="project" value="InterPro"/>
</dbReference>